<evidence type="ECO:0000313" key="7">
    <source>
        <dbReference type="EMBL" id="EEH54676.1"/>
    </source>
</evidence>
<dbReference type="SMART" id="SM00547">
    <property type="entry name" value="ZnF_RBZ"/>
    <property type="match status" value="2"/>
</dbReference>
<dbReference type="GeneID" id="9686730"/>
<dbReference type="PROSITE" id="PS50199">
    <property type="entry name" value="ZF_RANBP2_2"/>
    <property type="match status" value="2"/>
</dbReference>
<dbReference type="Gene3D" id="4.10.1060.10">
    <property type="entry name" value="Zinc finger, RanBP2-type"/>
    <property type="match status" value="2"/>
</dbReference>
<evidence type="ECO:0000313" key="8">
    <source>
        <dbReference type="Proteomes" id="UP000001876"/>
    </source>
</evidence>
<keyword evidence="1" id="KW-0479">Metal-binding</keyword>
<feature type="compositionally biased region" description="Basic and acidic residues" evidence="5">
    <location>
        <begin position="256"/>
        <end position="267"/>
    </location>
</feature>
<dbReference type="RefSeq" id="XP_003061026.1">
    <property type="nucleotide sequence ID" value="XM_003060980.1"/>
</dbReference>
<dbReference type="Pfam" id="PF00641">
    <property type="entry name" value="Zn_ribbon_RanBP"/>
    <property type="match status" value="1"/>
</dbReference>
<proteinExistence type="predicted"/>
<dbReference type="SUPFAM" id="SSF90209">
    <property type="entry name" value="Ran binding protein zinc finger-like"/>
    <property type="match status" value="2"/>
</dbReference>
<dbReference type="PANTHER" id="PTHR23111:SF40">
    <property type="entry name" value="RNA-BINDING PROTEIN INVOLVED IN HETEROCHROMATIN ASSEMBLY-RELATED"/>
    <property type="match status" value="1"/>
</dbReference>
<dbReference type="PANTHER" id="PTHR23111">
    <property type="entry name" value="ZINC FINGER PROTEIN"/>
    <property type="match status" value="1"/>
</dbReference>
<dbReference type="OrthoDB" id="76445at2759"/>
<feature type="domain" description="RanBP2-type" evidence="6">
    <location>
        <begin position="201"/>
        <end position="230"/>
    </location>
</feature>
<dbReference type="STRING" id="564608.C1MZW7"/>
<protein>
    <submittedName>
        <fullName evidence="7">Predicted protein</fullName>
    </submittedName>
</protein>
<feature type="domain" description="RanBP2-type" evidence="6">
    <location>
        <begin position="62"/>
        <end position="91"/>
    </location>
</feature>
<evidence type="ECO:0000256" key="4">
    <source>
        <dbReference type="PROSITE-ProRule" id="PRU00322"/>
    </source>
</evidence>
<keyword evidence="3" id="KW-0862">Zinc</keyword>
<dbReference type="GO" id="GO:0003729">
    <property type="term" value="F:mRNA binding"/>
    <property type="evidence" value="ECO:0007669"/>
    <property type="project" value="TreeGrafter"/>
</dbReference>
<evidence type="ECO:0000259" key="6">
    <source>
        <dbReference type="PROSITE" id="PS50199"/>
    </source>
</evidence>
<dbReference type="KEGG" id="mpp:MICPUCDRAFT_60878"/>
<name>C1MZW7_MICPC</name>
<dbReference type="EMBL" id="GG663743">
    <property type="protein sequence ID" value="EEH54676.1"/>
    <property type="molecule type" value="Genomic_DNA"/>
</dbReference>
<evidence type="ECO:0000256" key="5">
    <source>
        <dbReference type="SAM" id="MobiDB-lite"/>
    </source>
</evidence>
<dbReference type="GO" id="GO:0008270">
    <property type="term" value="F:zinc ion binding"/>
    <property type="evidence" value="ECO:0007669"/>
    <property type="project" value="UniProtKB-KW"/>
</dbReference>
<keyword evidence="2 4" id="KW-0863">Zinc-finger</keyword>
<dbReference type="InterPro" id="IPR036443">
    <property type="entry name" value="Znf_RanBP2_sf"/>
</dbReference>
<evidence type="ECO:0000256" key="3">
    <source>
        <dbReference type="ARBA" id="ARBA00022833"/>
    </source>
</evidence>
<sequence length="284" mass="28883">MSDWNQGGGYQQGGGGGGGGGWNQGGGGGGGGGGSQQYGGAWGGRQGGGGSFGGGGGFNNTRPGDWQCPAGCGNVFASKMNCFRCGMPKPEGAGDAVRLFARARSRPLPAVDRFENPSDRVVRPENPRARGVFTLRTPRSDGSPTPPLFSLSLPPSHRQGGGGYNQGGGDYGNGGGGGWGGGGSRGGYGYNDRPRGGPTPRPGDWNCPAGCGLVFASKYNCFRCGAPKPEGAGAEYGERQDQGGYDRGGPPPGEAPPRDISVDEYRSSGRSAQELADSLTREQR</sequence>
<feature type="region of interest" description="Disordered" evidence="5">
    <location>
        <begin position="229"/>
        <end position="284"/>
    </location>
</feature>
<dbReference type="OMA" id="YQMMSAY"/>
<dbReference type="AlphaFoldDB" id="C1MZW7"/>
<evidence type="ECO:0000256" key="1">
    <source>
        <dbReference type="ARBA" id="ARBA00022723"/>
    </source>
</evidence>
<feature type="region of interest" description="Disordered" evidence="5">
    <location>
        <begin position="133"/>
        <end position="206"/>
    </location>
</feature>
<dbReference type="Proteomes" id="UP000001876">
    <property type="component" value="Unassembled WGS sequence"/>
</dbReference>
<evidence type="ECO:0000256" key="2">
    <source>
        <dbReference type="ARBA" id="ARBA00022771"/>
    </source>
</evidence>
<keyword evidence="8" id="KW-1185">Reference proteome</keyword>
<reference evidence="7 8" key="1">
    <citation type="journal article" date="2009" name="Science">
        <title>Green evolution and dynamic adaptations revealed by genomes of the marine picoeukaryotes Micromonas.</title>
        <authorList>
            <person name="Worden A.Z."/>
            <person name="Lee J.H."/>
            <person name="Mock T."/>
            <person name="Rouze P."/>
            <person name="Simmons M.P."/>
            <person name="Aerts A.L."/>
            <person name="Allen A.E."/>
            <person name="Cuvelier M.L."/>
            <person name="Derelle E."/>
            <person name="Everett M.V."/>
            <person name="Foulon E."/>
            <person name="Grimwood J."/>
            <person name="Gundlach H."/>
            <person name="Henrissat B."/>
            <person name="Napoli C."/>
            <person name="McDonald S.M."/>
            <person name="Parker M.S."/>
            <person name="Rombauts S."/>
            <person name="Salamov A."/>
            <person name="Von Dassow P."/>
            <person name="Badger J.H."/>
            <person name="Coutinho P.M."/>
            <person name="Demir E."/>
            <person name="Dubchak I."/>
            <person name="Gentemann C."/>
            <person name="Eikrem W."/>
            <person name="Gready J.E."/>
            <person name="John U."/>
            <person name="Lanier W."/>
            <person name="Lindquist E.A."/>
            <person name="Lucas S."/>
            <person name="Mayer K.F."/>
            <person name="Moreau H."/>
            <person name="Not F."/>
            <person name="Otillar R."/>
            <person name="Panaud O."/>
            <person name="Pangilinan J."/>
            <person name="Paulsen I."/>
            <person name="Piegu B."/>
            <person name="Poliakov A."/>
            <person name="Robbens S."/>
            <person name="Schmutz J."/>
            <person name="Toulza E."/>
            <person name="Wyss T."/>
            <person name="Zelensky A."/>
            <person name="Zhou K."/>
            <person name="Armbrust E.V."/>
            <person name="Bhattacharya D."/>
            <person name="Goodenough U.W."/>
            <person name="Van de Peer Y."/>
            <person name="Grigoriev I.V."/>
        </authorList>
    </citation>
    <scope>NUCLEOTIDE SEQUENCE [LARGE SCALE GENOMIC DNA]</scope>
    <source>
        <strain evidence="7 8">CCMP1545</strain>
    </source>
</reference>
<organism evidence="8">
    <name type="scientific">Micromonas pusilla (strain CCMP1545)</name>
    <name type="common">Picoplanktonic green alga</name>
    <dbReference type="NCBI Taxonomy" id="564608"/>
    <lineage>
        <taxon>Eukaryota</taxon>
        <taxon>Viridiplantae</taxon>
        <taxon>Chlorophyta</taxon>
        <taxon>Mamiellophyceae</taxon>
        <taxon>Mamiellales</taxon>
        <taxon>Mamiellaceae</taxon>
        <taxon>Micromonas</taxon>
    </lineage>
</organism>
<gene>
    <name evidence="7" type="ORF">MICPUCDRAFT_60878</name>
</gene>
<feature type="compositionally biased region" description="Gly residues" evidence="5">
    <location>
        <begin position="159"/>
        <end position="189"/>
    </location>
</feature>
<dbReference type="eggNOG" id="ENOG502S9NA">
    <property type="taxonomic scope" value="Eukaryota"/>
</dbReference>
<accession>C1MZW7</accession>
<dbReference type="InterPro" id="IPR001876">
    <property type="entry name" value="Znf_RanBP2"/>
</dbReference>
<feature type="region of interest" description="Disordered" evidence="5">
    <location>
        <begin position="1"/>
        <end position="58"/>
    </location>
</feature>